<dbReference type="Proteomes" id="UP000061569">
    <property type="component" value="Chromosome"/>
</dbReference>
<proteinExistence type="predicted"/>
<accession>A0A0S2DBZ0</accession>
<feature type="region of interest" description="Disordered" evidence="1">
    <location>
        <begin position="45"/>
        <end position="81"/>
    </location>
</feature>
<evidence type="ECO:0000313" key="2">
    <source>
        <dbReference type="EMBL" id="ALN56032.1"/>
    </source>
</evidence>
<gene>
    <name evidence="2" type="ORF">GLE_0674</name>
</gene>
<protein>
    <submittedName>
        <fullName evidence="2">Uncharacterized protein</fullName>
    </submittedName>
</protein>
<name>A0A0S2DBZ0_LYSEN</name>
<dbReference type="KEGG" id="lez:GLE_0674"/>
<organism evidence="2 3">
    <name type="scientific">Lysobacter enzymogenes</name>
    <dbReference type="NCBI Taxonomy" id="69"/>
    <lineage>
        <taxon>Bacteria</taxon>
        <taxon>Pseudomonadati</taxon>
        <taxon>Pseudomonadota</taxon>
        <taxon>Gammaproteobacteria</taxon>
        <taxon>Lysobacterales</taxon>
        <taxon>Lysobacteraceae</taxon>
        <taxon>Lysobacter</taxon>
    </lineage>
</organism>
<sequence>MRENPIVACAGGCANRTGAGAVLKAYAAQPVRRRRVRTPQYCRRRPVGEAARAGVDRSASGRAAAVAQRLPASSVRGGAGV</sequence>
<evidence type="ECO:0000256" key="1">
    <source>
        <dbReference type="SAM" id="MobiDB-lite"/>
    </source>
</evidence>
<reference evidence="2 3" key="1">
    <citation type="submission" date="2015-11" db="EMBL/GenBank/DDBJ databases">
        <title>Genome sequences of Lysobacter enzymogenes strain C3 and Lysobacter antibioticus ATCC 29479.</title>
        <authorList>
            <person name="Kobayashi D.Y."/>
        </authorList>
    </citation>
    <scope>NUCLEOTIDE SEQUENCE [LARGE SCALE GENOMIC DNA]</scope>
    <source>
        <strain evidence="2 3">C3</strain>
    </source>
</reference>
<dbReference type="EMBL" id="CP013140">
    <property type="protein sequence ID" value="ALN56032.1"/>
    <property type="molecule type" value="Genomic_DNA"/>
</dbReference>
<evidence type="ECO:0000313" key="3">
    <source>
        <dbReference type="Proteomes" id="UP000061569"/>
    </source>
</evidence>
<dbReference type="AlphaFoldDB" id="A0A0S2DBZ0"/>